<dbReference type="Proteomes" id="UP000002255">
    <property type="component" value="Chromosome"/>
</dbReference>
<feature type="transmembrane region" description="Helical" evidence="1">
    <location>
        <begin position="137"/>
        <end position="161"/>
    </location>
</feature>
<evidence type="ECO:0000313" key="2">
    <source>
        <dbReference type="EMBL" id="ACZ32324.1"/>
    </source>
</evidence>
<keyword evidence="1" id="KW-1133">Transmembrane helix</keyword>
<keyword evidence="1" id="KW-0812">Transmembrane</keyword>
<organism evidence="2 3">
    <name type="scientific">Xylanimonas cellulosilytica (strain DSM 15894 / JCM 12276 / CECT 5975 / KCTC 9989 / LMG 20990 / NBRC 107835 / XIL07)</name>
    <dbReference type="NCBI Taxonomy" id="446471"/>
    <lineage>
        <taxon>Bacteria</taxon>
        <taxon>Bacillati</taxon>
        <taxon>Actinomycetota</taxon>
        <taxon>Actinomycetes</taxon>
        <taxon>Micrococcales</taxon>
        <taxon>Promicromonosporaceae</taxon>
        <taxon>Xylanimonas</taxon>
    </lineage>
</organism>
<feature type="transmembrane region" description="Helical" evidence="1">
    <location>
        <begin position="96"/>
        <end position="117"/>
    </location>
</feature>
<feature type="transmembrane region" description="Helical" evidence="1">
    <location>
        <begin position="173"/>
        <end position="193"/>
    </location>
</feature>
<gene>
    <name evidence="2" type="ordered locus">Xcel_3324</name>
</gene>
<keyword evidence="1" id="KW-0472">Membrane</keyword>
<reference evidence="3" key="1">
    <citation type="submission" date="2009-11" db="EMBL/GenBank/DDBJ databases">
        <title>The complete chromosome of Xylanimonas cellulosilytica DSM 15894.</title>
        <authorList>
            <consortium name="US DOE Joint Genome Institute (JGI-PGF)"/>
            <person name="Lucas S."/>
            <person name="Copeland A."/>
            <person name="Lapidus A."/>
            <person name="Glavina del Rio T."/>
            <person name="Dalin E."/>
            <person name="Tice H."/>
            <person name="Bruce D."/>
            <person name="Goodwin L."/>
            <person name="Pitluck S."/>
            <person name="Kyrpides N."/>
            <person name="Mavromatis K."/>
            <person name="Ivanova N."/>
            <person name="Mikhailova N."/>
            <person name="Foster B."/>
            <person name="Clum A."/>
            <person name="Brettin T."/>
            <person name="Detter J.C."/>
            <person name="Han C."/>
            <person name="Larimer F."/>
            <person name="Land M."/>
            <person name="Hauser L."/>
            <person name="Markowitz V."/>
            <person name="Cheng J.F."/>
            <person name="Hugenholtz P."/>
            <person name="Woyke T."/>
            <person name="Wu D."/>
            <person name="Gehrich-Schroeter G."/>
            <person name="Schneider S."/>
            <person name="Pukall S.R."/>
            <person name="Klenk H.P."/>
            <person name="Eisen J.A."/>
        </authorList>
    </citation>
    <scope>NUCLEOTIDE SEQUENCE [LARGE SCALE GENOMIC DNA]</scope>
    <source>
        <strain evidence="3">DSM 15894 / CECT 5975 / LMG 20990 / XIL07</strain>
    </source>
</reference>
<dbReference type="EMBL" id="CP001821">
    <property type="protein sequence ID" value="ACZ32324.1"/>
    <property type="molecule type" value="Genomic_DNA"/>
</dbReference>
<keyword evidence="3" id="KW-1185">Reference proteome</keyword>
<feature type="transmembrane region" description="Helical" evidence="1">
    <location>
        <begin position="63"/>
        <end position="84"/>
    </location>
</feature>
<evidence type="ECO:0000313" key="3">
    <source>
        <dbReference type="Proteomes" id="UP000002255"/>
    </source>
</evidence>
<evidence type="ECO:0000256" key="1">
    <source>
        <dbReference type="SAM" id="Phobius"/>
    </source>
</evidence>
<name>D1BRQ8_XYLCX</name>
<dbReference type="RefSeq" id="WP_012880064.1">
    <property type="nucleotide sequence ID" value="NC_013530.1"/>
</dbReference>
<dbReference type="AlphaFoldDB" id="D1BRQ8"/>
<evidence type="ECO:0008006" key="4">
    <source>
        <dbReference type="Google" id="ProtNLM"/>
    </source>
</evidence>
<proteinExistence type="predicted"/>
<dbReference type="HOGENOM" id="CLU_1219318_0_0_11"/>
<dbReference type="STRING" id="446471.Xcel_3324"/>
<dbReference type="KEGG" id="xce:Xcel_3324"/>
<feature type="transmembrane region" description="Helical" evidence="1">
    <location>
        <begin position="199"/>
        <end position="219"/>
    </location>
</feature>
<protein>
    <recommendedName>
        <fullName evidence="4">DUF4386 family protein</fullName>
    </recommendedName>
</protein>
<reference evidence="2 3" key="2">
    <citation type="journal article" date="2010" name="Stand. Genomic Sci.">
        <title>Complete genome sequence of Xylanimonas cellulosilytica type strain (XIL07).</title>
        <authorList>
            <person name="Foster B."/>
            <person name="Pukall R."/>
            <person name="Abt B."/>
            <person name="Nolan M."/>
            <person name="Glavina Del Rio T."/>
            <person name="Chen F."/>
            <person name="Lucas S."/>
            <person name="Tice H."/>
            <person name="Pitluck S."/>
            <person name="Cheng J.-F."/>
            <person name="Chertkov O."/>
            <person name="Brettin T."/>
            <person name="Han C."/>
            <person name="Detter J.C."/>
            <person name="Bruce D."/>
            <person name="Goodwin L."/>
            <person name="Ivanova N."/>
            <person name="Mavromatis K."/>
            <person name="Pati A."/>
            <person name="Mikhailova N."/>
            <person name="Chen A."/>
            <person name="Palaniappan K."/>
            <person name="Land M."/>
            <person name="Hauser L."/>
            <person name="Chang Y.-J."/>
            <person name="Jeffries C.D."/>
            <person name="Chain P."/>
            <person name="Rohde M."/>
            <person name="Goeker M."/>
            <person name="Bristow J."/>
            <person name="Eisen J.A."/>
            <person name="Markowitz V."/>
            <person name="Hugenholtz P."/>
            <person name="Kyrpides N.C."/>
            <person name="Klenk H.-P."/>
            <person name="Lapidus A."/>
        </authorList>
    </citation>
    <scope>NUCLEOTIDE SEQUENCE [LARGE SCALE GENOMIC DNA]</scope>
    <source>
        <strain evidence="3">DSM 15894 / CECT 5975 / LMG 20990 / XIL07</strain>
    </source>
</reference>
<feature type="transmembrane region" description="Helical" evidence="1">
    <location>
        <begin position="21"/>
        <end position="38"/>
    </location>
</feature>
<sequence>MTASEVSEARTAEGVAPRHRIRPVAFAGVLVTVFLFAANPPEAPADPTADALRTFYEANVDAITFYALSGALAAAALVLVAAHLRAMFAAARPTWLPDAVFGAGLLSAAWLLVSMAFAALPVLDGARFQPADAMVEAFFAIGLAGDTLAVTTLVIKAILLVGTGVLVLRTRRLGAWFGWLSVVLGALCAAALLPLPGVFYGGMFGFALWPSFLTVAEVVTAMRARRR</sequence>
<accession>D1BRQ8</accession>